<dbReference type="CDD" id="cd01335">
    <property type="entry name" value="Radical_SAM"/>
    <property type="match status" value="1"/>
</dbReference>
<dbReference type="GO" id="GO:0051539">
    <property type="term" value="F:4 iron, 4 sulfur cluster binding"/>
    <property type="evidence" value="ECO:0007669"/>
    <property type="project" value="TreeGrafter"/>
</dbReference>
<keyword evidence="4" id="KW-0408">Iron</keyword>
<proteinExistence type="predicted"/>
<dbReference type="Gene3D" id="3.20.20.70">
    <property type="entry name" value="Aldolase class I"/>
    <property type="match status" value="1"/>
</dbReference>
<reference evidence="8 9" key="1">
    <citation type="submission" date="2020-07" db="EMBL/GenBank/DDBJ databases">
        <authorList>
            <person name="Feng X."/>
        </authorList>
    </citation>
    <scope>NUCLEOTIDE SEQUENCE [LARGE SCALE GENOMIC DNA]</scope>
    <source>
        <strain evidence="8 9">JCM31066</strain>
    </source>
</reference>
<dbReference type="SUPFAM" id="SSF102114">
    <property type="entry name" value="Radical SAM enzymes"/>
    <property type="match status" value="1"/>
</dbReference>
<feature type="compositionally biased region" description="Polar residues" evidence="6">
    <location>
        <begin position="486"/>
        <end position="495"/>
    </location>
</feature>
<keyword evidence="2" id="KW-0949">S-adenosyl-L-methionine</keyword>
<evidence type="ECO:0000313" key="8">
    <source>
        <dbReference type="EMBL" id="MBC2593598.1"/>
    </source>
</evidence>
<dbReference type="PROSITE" id="PS51918">
    <property type="entry name" value="RADICAL_SAM"/>
    <property type="match status" value="1"/>
</dbReference>
<dbReference type="SMART" id="SM00729">
    <property type="entry name" value="Elp3"/>
    <property type="match status" value="1"/>
</dbReference>
<name>A0A842HC06_9BACT</name>
<sequence length="495" mass="54356">MMMKPEDCYVAVGADVLTEAFVAADKVPNHSRSMQGARMLDKPFAEWAPRLFAERSCKPLALYVHVPFCRHRCLFCPFYQNRSNDTFSAWYADLLMRHLELVEDALGKGSACRPVDAVFFGGGTPSDLNAPDLARVLRRLKSLFAISDETEVTIEGRIRDFTPDKVKAWRDAGANRFSLGIQSTDEALRRRLGRLAGREEMLKVLGSLADSGAVLIVDLIFGLPGQTPELLREDLRFLAEETRIDGLDLYELIQFPNSPLTKAVESGRLGAPLGRAERARMFGAAHEALAGYGFEHFTPQHWRRGSRERSVYNRLAKSNADILPIGSSAGGNLSRVSMMMERNIDTYAEKINEGIIPARCLAPTAPMSDEERFKTRLAEAAERCELPPLSRWPQQAHAWAAPLLENWMEVGLIKSPVDQDGAFALTVAGAYWIKIIQRMLMACLTPMHAESSNGYPGGHRGGAHGHPGGGHPQGNRPAGSGAGVGQHSSHAGTRG</sequence>
<dbReference type="RefSeq" id="WP_185674603.1">
    <property type="nucleotide sequence ID" value="NZ_JACHVB010000014.1"/>
</dbReference>
<gene>
    <name evidence="8" type="ORF">H5P28_04915</name>
</gene>
<dbReference type="InterPro" id="IPR006638">
    <property type="entry name" value="Elp3/MiaA/NifB-like_rSAM"/>
</dbReference>
<feature type="compositionally biased region" description="Gly residues" evidence="6">
    <location>
        <begin position="455"/>
        <end position="472"/>
    </location>
</feature>
<keyword evidence="3" id="KW-0479">Metal-binding</keyword>
<dbReference type="AlphaFoldDB" id="A0A842HC06"/>
<dbReference type="InterPro" id="IPR007197">
    <property type="entry name" value="rSAM"/>
</dbReference>
<evidence type="ECO:0000256" key="5">
    <source>
        <dbReference type="ARBA" id="ARBA00023014"/>
    </source>
</evidence>
<evidence type="ECO:0000256" key="2">
    <source>
        <dbReference type="ARBA" id="ARBA00022691"/>
    </source>
</evidence>
<evidence type="ECO:0000256" key="6">
    <source>
        <dbReference type="SAM" id="MobiDB-lite"/>
    </source>
</evidence>
<dbReference type="InterPro" id="IPR058240">
    <property type="entry name" value="rSAM_sf"/>
</dbReference>
<evidence type="ECO:0000259" key="7">
    <source>
        <dbReference type="PROSITE" id="PS51918"/>
    </source>
</evidence>
<dbReference type="SFLD" id="SFLDS00029">
    <property type="entry name" value="Radical_SAM"/>
    <property type="match status" value="1"/>
</dbReference>
<evidence type="ECO:0000256" key="1">
    <source>
        <dbReference type="ARBA" id="ARBA00001966"/>
    </source>
</evidence>
<dbReference type="GO" id="GO:0006779">
    <property type="term" value="P:porphyrin-containing compound biosynthetic process"/>
    <property type="evidence" value="ECO:0007669"/>
    <property type="project" value="TreeGrafter"/>
</dbReference>
<protein>
    <submittedName>
        <fullName evidence="8">Radical SAM protein</fullName>
    </submittedName>
</protein>
<organism evidence="8 9">
    <name type="scientific">Ruficoccus amylovorans</name>
    <dbReference type="NCBI Taxonomy" id="1804625"/>
    <lineage>
        <taxon>Bacteria</taxon>
        <taxon>Pseudomonadati</taxon>
        <taxon>Verrucomicrobiota</taxon>
        <taxon>Opitutia</taxon>
        <taxon>Puniceicoccales</taxon>
        <taxon>Cerasicoccaceae</taxon>
        <taxon>Ruficoccus</taxon>
    </lineage>
</organism>
<comment type="caution">
    <text evidence="8">The sequence shown here is derived from an EMBL/GenBank/DDBJ whole genome shotgun (WGS) entry which is preliminary data.</text>
</comment>
<dbReference type="GO" id="GO:0003824">
    <property type="term" value="F:catalytic activity"/>
    <property type="evidence" value="ECO:0007669"/>
    <property type="project" value="InterPro"/>
</dbReference>
<evidence type="ECO:0000313" key="9">
    <source>
        <dbReference type="Proteomes" id="UP000546464"/>
    </source>
</evidence>
<dbReference type="SFLD" id="SFLDG01082">
    <property type="entry name" value="B12-binding_domain_containing"/>
    <property type="match status" value="1"/>
</dbReference>
<keyword evidence="9" id="KW-1185">Reference proteome</keyword>
<dbReference type="Proteomes" id="UP000546464">
    <property type="component" value="Unassembled WGS sequence"/>
</dbReference>
<dbReference type="GO" id="GO:0046872">
    <property type="term" value="F:metal ion binding"/>
    <property type="evidence" value="ECO:0007669"/>
    <property type="project" value="UniProtKB-KW"/>
</dbReference>
<feature type="domain" description="Radical SAM core" evidence="7">
    <location>
        <begin position="54"/>
        <end position="295"/>
    </location>
</feature>
<dbReference type="InterPro" id="IPR034505">
    <property type="entry name" value="Coproporphyrinogen-III_oxidase"/>
</dbReference>
<dbReference type="EMBL" id="JACHVB010000014">
    <property type="protein sequence ID" value="MBC2593598.1"/>
    <property type="molecule type" value="Genomic_DNA"/>
</dbReference>
<evidence type="ECO:0000256" key="4">
    <source>
        <dbReference type="ARBA" id="ARBA00023004"/>
    </source>
</evidence>
<dbReference type="Pfam" id="PF04055">
    <property type="entry name" value="Radical_SAM"/>
    <property type="match status" value="1"/>
</dbReference>
<dbReference type="GO" id="GO:0005737">
    <property type="term" value="C:cytoplasm"/>
    <property type="evidence" value="ECO:0007669"/>
    <property type="project" value="TreeGrafter"/>
</dbReference>
<dbReference type="InterPro" id="IPR013785">
    <property type="entry name" value="Aldolase_TIM"/>
</dbReference>
<evidence type="ECO:0000256" key="3">
    <source>
        <dbReference type="ARBA" id="ARBA00022723"/>
    </source>
</evidence>
<dbReference type="PANTHER" id="PTHR13932:SF9">
    <property type="entry name" value="COPROPORPHYRINOGEN III OXIDASE"/>
    <property type="match status" value="1"/>
</dbReference>
<dbReference type="SFLD" id="SFLDG01065">
    <property type="entry name" value="anaerobic_coproporphyrinogen-I"/>
    <property type="match status" value="1"/>
</dbReference>
<feature type="region of interest" description="Disordered" evidence="6">
    <location>
        <begin position="454"/>
        <end position="495"/>
    </location>
</feature>
<keyword evidence="5" id="KW-0411">Iron-sulfur</keyword>
<accession>A0A842HC06</accession>
<dbReference type="PANTHER" id="PTHR13932">
    <property type="entry name" value="COPROPORPHYRINIGEN III OXIDASE"/>
    <property type="match status" value="1"/>
</dbReference>
<comment type="cofactor">
    <cofactor evidence="1">
        <name>[4Fe-4S] cluster</name>
        <dbReference type="ChEBI" id="CHEBI:49883"/>
    </cofactor>
</comment>